<evidence type="ECO:0000313" key="3">
    <source>
        <dbReference type="Proteomes" id="UP000601435"/>
    </source>
</evidence>
<dbReference type="EMBL" id="CAJNJA010008611">
    <property type="protein sequence ID" value="CAE7238513.1"/>
    <property type="molecule type" value="Genomic_DNA"/>
</dbReference>
<evidence type="ECO:0000256" key="1">
    <source>
        <dbReference type="SAM" id="MobiDB-lite"/>
    </source>
</evidence>
<dbReference type="AlphaFoldDB" id="A0A812KYP4"/>
<keyword evidence="3" id="KW-1185">Reference proteome</keyword>
<feature type="non-terminal residue" evidence="2">
    <location>
        <position position="1"/>
    </location>
</feature>
<accession>A0A812KYP4</accession>
<sequence>GMLTASVPQLFQVPQQGAVPIVAQSMPASTVSSVGASAVVAESTAAKPAPVPAGVVQAASTVAKADRAEAKSKTVGSLLSAYDDDADSEEGDEEAKPPAASNPVLESRLAGEAYGGRGFRGLGV</sequence>
<dbReference type="Proteomes" id="UP000601435">
    <property type="component" value="Unassembled WGS sequence"/>
</dbReference>
<organism evidence="2 3">
    <name type="scientific">Symbiodinium necroappetens</name>
    <dbReference type="NCBI Taxonomy" id="1628268"/>
    <lineage>
        <taxon>Eukaryota</taxon>
        <taxon>Sar</taxon>
        <taxon>Alveolata</taxon>
        <taxon>Dinophyceae</taxon>
        <taxon>Suessiales</taxon>
        <taxon>Symbiodiniaceae</taxon>
        <taxon>Symbiodinium</taxon>
    </lineage>
</organism>
<name>A0A812KYP4_9DINO</name>
<feature type="region of interest" description="Disordered" evidence="1">
    <location>
        <begin position="72"/>
        <end position="107"/>
    </location>
</feature>
<gene>
    <name evidence="2" type="ORF">SNEC2469_LOCUS4147</name>
</gene>
<evidence type="ECO:0000313" key="2">
    <source>
        <dbReference type="EMBL" id="CAE7238513.1"/>
    </source>
</evidence>
<comment type="caution">
    <text evidence="2">The sequence shown here is derived from an EMBL/GenBank/DDBJ whole genome shotgun (WGS) entry which is preliminary data.</text>
</comment>
<proteinExistence type="predicted"/>
<protein>
    <submittedName>
        <fullName evidence="2">Uncharacterized protein</fullName>
    </submittedName>
</protein>
<reference evidence="2" key="1">
    <citation type="submission" date="2021-02" db="EMBL/GenBank/DDBJ databases">
        <authorList>
            <person name="Dougan E. K."/>
            <person name="Rhodes N."/>
            <person name="Thang M."/>
            <person name="Chan C."/>
        </authorList>
    </citation>
    <scope>NUCLEOTIDE SEQUENCE</scope>
</reference>
<feature type="compositionally biased region" description="Acidic residues" evidence="1">
    <location>
        <begin position="82"/>
        <end position="93"/>
    </location>
</feature>